<keyword evidence="2 7" id="KW-0813">Transport</keyword>
<reference evidence="10 12" key="2">
    <citation type="submission" date="2018-08" db="EMBL/GenBank/DDBJ databases">
        <title>Brachybacterium saurashtrense DSM 23186.</title>
        <authorList>
            <person name="Li Y."/>
        </authorList>
    </citation>
    <scope>NUCLEOTIDE SEQUENCE [LARGE SCALE GENOMIC DNA]</scope>
    <source>
        <strain evidence="10 12">DSM 23186</strain>
    </source>
</reference>
<feature type="transmembrane region" description="Helical" evidence="7">
    <location>
        <begin position="262"/>
        <end position="285"/>
    </location>
</feature>
<keyword evidence="3" id="KW-1003">Cell membrane</keyword>
<dbReference type="RefSeq" id="WP_115412403.1">
    <property type="nucleotide sequence ID" value="NZ_CP031356.1"/>
</dbReference>
<dbReference type="PANTHER" id="PTHR30193:SF44">
    <property type="entry name" value="LACTOSE TRANSPORT SYSTEM PERMEASE PROTEIN LACF"/>
    <property type="match status" value="1"/>
</dbReference>
<feature type="domain" description="ABC transmembrane type-1" evidence="8">
    <location>
        <begin position="66"/>
        <end position="282"/>
    </location>
</feature>
<sequence length="295" mass="31923">MRAFRWYIPWVLVAPALIWVLVFALWPFLNTVVLSFTDARPLTGGSFVGLENYQALLTDQRFWNALVTSLAYVVLSVPFLTVLPLLLALLVEKQIPGISAFRTTFYFPVIASVVVVGLIWTWLFDSRGIVNEALEFIGLIQEPIPFLASRWGLILTAVLLTVWKGLGYYMVVYLAALGNVGRELHEAAAMDGANSLRRLLSVTIPGVRGAMFLVSALITVSAMRVFTELYVLSNGSGGPGGSAASIVMLVQQTGSGLQGRLGYASAVSVALFLLTIGPLLLVAYLNRGDKPAKGA</sequence>
<keyword evidence="6 7" id="KW-0472">Membrane</keyword>
<protein>
    <submittedName>
        <fullName evidence="10">Sugar ABC transporter permease</fullName>
    </submittedName>
</protein>
<feature type="transmembrane region" description="Helical" evidence="7">
    <location>
        <begin position="151"/>
        <end position="178"/>
    </location>
</feature>
<evidence type="ECO:0000256" key="6">
    <source>
        <dbReference type="ARBA" id="ARBA00023136"/>
    </source>
</evidence>
<accession>A0A345YL47</accession>
<feature type="transmembrane region" description="Helical" evidence="7">
    <location>
        <begin position="103"/>
        <end position="123"/>
    </location>
</feature>
<dbReference type="Gene3D" id="1.10.3720.10">
    <property type="entry name" value="MetI-like"/>
    <property type="match status" value="1"/>
</dbReference>
<organism evidence="10 12">
    <name type="scientific">Brachybacterium saurashtrense</name>
    <dbReference type="NCBI Taxonomy" id="556288"/>
    <lineage>
        <taxon>Bacteria</taxon>
        <taxon>Bacillati</taxon>
        <taxon>Actinomycetota</taxon>
        <taxon>Actinomycetes</taxon>
        <taxon>Micrococcales</taxon>
        <taxon>Dermabacteraceae</taxon>
        <taxon>Brachybacterium</taxon>
    </lineage>
</organism>
<evidence type="ECO:0000256" key="2">
    <source>
        <dbReference type="ARBA" id="ARBA00022448"/>
    </source>
</evidence>
<evidence type="ECO:0000313" key="9">
    <source>
        <dbReference type="EMBL" id="AXK44649.1"/>
    </source>
</evidence>
<evidence type="ECO:0000313" key="12">
    <source>
        <dbReference type="Proteomes" id="UP000282185"/>
    </source>
</evidence>
<gene>
    <name evidence="9" type="ORF">DWV08_02755</name>
    <name evidence="10" type="ORF">DXU92_07885</name>
</gene>
<feature type="transmembrane region" description="Helical" evidence="7">
    <location>
        <begin position="7"/>
        <end position="29"/>
    </location>
</feature>
<reference evidence="9 11" key="1">
    <citation type="submission" date="2018-07" db="EMBL/GenBank/DDBJ databases">
        <title>Brachybacterium saurashtrense DSM 23186 genome sequence.</title>
        <authorList>
            <person name="Guo L."/>
        </authorList>
    </citation>
    <scope>NUCLEOTIDE SEQUENCE [LARGE SCALE GENOMIC DNA]</scope>
    <source>
        <strain evidence="9 11">DSM 23186</strain>
    </source>
</reference>
<proteinExistence type="inferred from homology"/>
<dbReference type="Proteomes" id="UP000282185">
    <property type="component" value="Unassembled WGS sequence"/>
</dbReference>
<dbReference type="PANTHER" id="PTHR30193">
    <property type="entry name" value="ABC TRANSPORTER PERMEASE PROTEIN"/>
    <property type="match status" value="1"/>
</dbReference>
<dbReference type="Proteomes" id="UP000254236">
    <property type="component" value="Chromosome"/>
</dbReference>
<dbReference type="InterPro" id="IPR035906">
    <property type="entry name" value="MetI-like_sf"/>
</dbReference>
<comment type="subcellular location">
    <subcellularLocation>
        <location evidence="1 7">Cell membrane</location>
        <topology evidence="1 7">Multi-pass membrane protein</topology>
    </subcellularLocation>
</comment>
<dbReference type="Pfam" id="PF00528">
    <property type="entry name" value="BPD_transp_1"/>
    <property type="match status" value="1"/>
</dbReference>
<evidence type="ECO:0000259" key="8">
    <source>
        <dbReference type="PROSITE" id="PS50928"/>
    </source>
</evidence>
<keyword evidence="4 7" id="KW-0812">Transmembrane</keyword>
<feature type="transmembrane region" description="Helical" evidence="7">
    <location>
        <begin position="70"/>
        <end position="91"/>
    </location>
</feature>
<evidence type="ECO:0000256" key="4">
    <source>
        <dbReference type="ARBA" id="ARBA00022692"/>
    </source>
</evidence>
<dbReference type="KEGG" id="bsau:DWV08_02755"/>
<evidence type="ECO:0000313" key="10">
    <source>
        <dbReference type="EMBL" id="RRR23261.1"/>
    </source>
</evidence>
<evidence type="ECO:0000256" key="5">
    <source>
        <dbReference type="ARBA" id="ARBA00022989"/>
    </source>
</evidence>
<dbReference type="OrthoDB" id="3362513at2"/>
<comment type="similarity">
    <text evidence="7">Belongs to the binding-protein-dependent transport system permease family.</text>
</comment>
<dbReference type="AlphaFoldDB" id="A0A345YL47"/>
<dbReference type="PROSITE" id="PS50928">
    <property type="entry name" value="ABC_TM1"/>
    <property type="match status" value="1"/>
</dbReference>
<evidence type="ECO:0000256" key="7">
    <source>
        <dbReference type="RuleBase" id="RU363032"/>
    </source>
</evidence>
<dbReference type="SUPFAM" id="SSF160964">
    <property type="entry name" value="MalF N-terminal region-like"/>
    <property type="match status" value="1"/>
</dbReference>
<keyword evidence="11" id="KW-1185">Reference proteome</keyword>
<name>A0A345YL47_9MICO</name>
<dbReference type="InterPro" id="IPR000515">
    <property type="entry name" value="MetI-like"/>
</dbReference>
<dbReference type="GO" id="GO:0055085">
    <property type="term" value="P:transmembrane transport"/>
    <property type="evidence" value="ECO:0007669"/>
    <property type="project" value="InterPro"/>
</dbReference>
<dbReference type="EMBL" id="CP031356">
    <property type="protein sequence ID" value="AXK44649.1"/>
    <property type="molecule type" value="Genomic_DNA"/>
</dbReference>
<keyword evidence="5 7" id="KW-1133">Transmembrane helix</keyword>
<evidence type="ECO:0000256" key="1">
    <source>
        <dbReference type="ARBA" id="ARBA00004651"/>
    </source>
</evidence>
<feature type="transmembrane region" description="Helical" evidence="7">
    <location>
        <begin position="199"/>
        <end position="223"/>
    </location>
</feature>
<dbReference type="InterPro" id="IPR051393">
    <property type="entry name" value="ABC_transporter_permease"/>
</dbReference>
<dbReference type="SUPFAM" id="SSF161098">
    <property type="entry name" value="MetI-like"/>
    <property type="match status" value="1"/>
</dbReference>
<dbReference type="EMBL" id="QSWH01000003">
    <property type="protein sequence ID" value="RRR23261.1"/>
    <property type="molecule type" value="Genomic_DNA"/>
</dbReference>
<evidence type="ECO:0000313" key="11">
    <source>
        <dbReference type="Proteomes" id="UP000254236"/>
    </source>
</evidence>
<dbReference type="GO" id="GO:0005886">
    <property type="term" value="C:plasma membrane"/>
    <property type="evidence" value="ECO:0007669"/>
    <property type="project" value="UniProtKB-SubCell"/>
</dbReference>
<evidence type="ECO:0000256" key="3">
    <source>
        <dbReference type="ARBA" id="ARBA00022475"/>
    </source>
</evidence>